<reference evidence="2 3" key="1">
    <citation type="submission" date="2018-10" db="EMBL/GenBank/DDBJ databases">
        <authorList>
            <person name="Perry B.J."/>
            <person name="Sullivan J.T."/>
            <person name="Murphy R.J.T."/>
            <person name="Ramsay J.P."/>
            <person name="Ronson C.W."/>
        </authorList>
    </citation>
    <scope>NUCLEOTIDE SEQUENCE [LARGE SCALE GENOMIC DNA]</scope>
    <source>
        <strain evidence="2 3">R88b</strain>
    </source>
</reference>
<evidence type="ECO:0000313" key="2">
    <source>
        <dbReference type="EMBL" id="QKD02977.1"/>
    </source>
</evidence>
<dbReference type="EMBL" id="CP033367">
    <property type="protein sequence ID" value="QKD02977.1"/>
    <property type="molecule type" value="Genomic_DNA"/>
</dbReference>
<proteinExistence type="predicted"/>
<dbReference type="Proteomes" id="UP000503017">
    <property type="component" value="Chromosome"/>
</dbReference>
<evidence type="ECO:0000256" key="1">
    <source>
        <dbReference type="SAM" id="MobiDB-lite"/>
    </source>
</evidence>
<sequence length="564" mass="61383">MTIFTETTFRRWPQGDMNADATGPFAEAATQPYTMLGASPPQSNSHADDLLVRLAGAYRAREEEEGSGSGEISSSDVQAMLAARGDRVRQLTPDERIGQVFQDGLPTDTLLAELSPGIVDGPVQAAHATNAESLINAGAHVDFASQDARAAVSGRTAYSGSTPGPEQFAAVFGAEEGGKQYKTFKWRADVSPYLASMRVMPASDIDTMLDVAMPARNPYNPKKAPELYKQEQARYDREMAKYEQEKPRYDLINDAAALILQDRQVDPAAYVRQVLPSVDAAWKQVAKPQDFGAAVAQSFAAQRQLGIKNVQPLPLPVARDLIKTWNDGSVTPDAEDAERQVLEAVSDPKQRAAVAKQLAGVRAAQPETPADASDGEPDTNVAGVGEPAQPAKRQFTKVIDLSPADILRLKKTLMTEWFVKDGDDEAKGIIDTILNRLASKHWGNDVSQVVNSWAQFSDVNSVRTLPHGRNNVDQLSANDPRFAKSSKMVDDYLAQRAAGAPSVVGDNLNYANPKVSDASNLVWIYKLDGPKLGQHWHGTVDELRKFRPGEFGINLPKDYYPSVP</sequence>
<dbReference type="AlphaFoldDB" id="A0A6M7WLH0"/>
<gene>
    <name evidence="2" type="ORF">EB235_16910</name>
</gene>
<dbReference type="RefSeq" id="WP_080680763.1">
    <property type="nucleotide sequence ID" value="NZ_CP033367.1"/>
</dbReference>
<organism evidence="2 3">
    <name type="scientific">Mesorhizobium loti R88b</name>
    <dbReference type="NCBI Taxonomy" id="935548"/>
    <lineage>
        <taxon>Bacteria</taxon>
        <taxon>Pseudomonadati</taxon>
        <taxon>Pseudomonadota</taxon>
        <taxon>Alphaproteobacteria</taxon>
        <taxon>Hyphomicrobiales</taxon>
        <taxon>Phyllobacteriaceae</taxon>
        <taxon>Mesorhizobium</taxon>
    </lineage>
</organism>
<name>A0A6M7WLH0_RHILI</name>
<protein>
    <submittedName>
        <fullName evidence="2">Uncharacterized protein</fullName>
    </submittedName>
</protein>
<accession>A0A6M7WLH0</accession>
<evidence type="ECO:0000313" key="3">
    <source>
        <dbReference type="Proteomes" id="UP000503017"/>
    </source>
</evidence>
<feature type="region of interest" description="Disordered" evidence="1">
    <location>
        <begin position="360"/>
        <end position="389"/>
    </location>
</feature>